<feature type="domain" description="GATA-type" evidence="13">
    <location>
        <begin position="642"/>
        <end position="695"/>
    </location>
</feature>
<dbReference type="PANTHER" id="PTHR10071:SF281">
    <property type="entry name" value="BOX A-BINDING FACTOR-RELATED"/>
    <property type="match status" value="1"/>
</dbReference>
<dbReference type="InterPro" id="IPR039355">
    <property type="entry name" value="Transcription_factor_GATA"/>
</dbReference>
<dbReference type="Gene3D" id="3.30.50.10">
    <property type="entry name" value="Erythroid Transcription Factor GATA-1, subunit A"/>
    <property type="match status" value="2"/>
</dbReference>
<feature type="compositionally biased region" description="Low complexity" evidence="12">
    <location>
        <begin position="417"/>
        <end position="429"/>
    </location>
</feature>
<dbReference type="GO" id="GO:0000978">
    <property type="term" value="F:RNA polymerase II cis-regulatory region sequence-specific DNA binding"/>
    <property type="evidence" value="ECO:0007669"/>
    <property type="project" value="TreeGrafter"/>
</dbReference>
<organism evidence="14 15">
    <name type="scientific">Fopius arisanus</name>
    <dbReference type="NCBI Taxonomy" id="64838"/>
    <lineage>
        <taxon>Eukaryota</taxon>
        <taxon>Metazoa</taxon>
        <taxon>Ecdysozoa</taxon>
        <taxon>Arthropoda</taxon>
        <taxon>Hexapoda</taxon>
        <taxon>Insecta</taxon>
        <taxon>Pterygota</taxon>
        <taxon>Neoptera</taxon>
        <taxon>Endopterygota</taxon>
        <taxon>Hymenoptera</taxon>
        <taxon>Apocrita</taxon>
        <taxon>Ichneumonoidea</taxon>
        <taxon>Braconidae</taxon>
        <taxon>Opiinae</taxon>
        <taxon>Fopius</taxon>
    </lineage>
</organism>
<sequence>MKEILGQRDEQSMKKLRTGGYDALGYVDRQLTDEPEGNNETSVLAVSLVRTIKTESEHEQVSNSCLRQQQEHELDYGDDGGDSVGVLEAVRPEIENGALVEPTAPEPVAISLVIPEHQHTTTTGYTLHQLGYHSSHHIIHERDYLQQSSPVYEGVDNPQEEEEQSQQQVVSLHQNHHDLHHYTELGGAGTEVAVPEGGDNKHRGSEATLPSEGNRVTSHMPPTTMLRYSIEQLSPSSSQSQSHIDQHHSQLHRHNEEHNHIDSDERLSAIAAAMRNPKIGDFSLGVLFPNFASGTGGASDSGHHHMDDVLPEDAYVQMRTGDVSPPVRTGSSPGSSRSPHDDQGINSPHRHEGGYSPSDQGRLQNFTHLTAMQPPPSNVQGGHILEASDRVSDQIYIDAMYHSSGTPHHHHQDHEQNSNPHSPSGSLSSTLYRTMNTVATMGGGTGGTGNYTLPYMSATSAELAGSPQLWGSSGLGSTLSALPEEYGSKSTPTATHQTLPAFSQPFGSRPSFRGYSSYSSPQPTGVTGTTTATDASWPYPSPGNDALTGSYGSVATPARRQTTNTSNPHPQLSAAASLSAMNIEAEYFTEGRECVNCGAISTPLWRRDGTGHYLCNACGLYHKMNGMNRPLVKQPRRLSASRRVGLSCSNCQTTVTSLWRRNTCGEPVCNACGLYFKLHSVNRPLSMKKDNIQTRKRKPKGAMKSSDTPLSNNGLTCAVTIKRNNNNNNLKLETDNYDLRMAHSNVSQPTYPSALYSENSQVSRIVSASYQSNPNMYYDMLASQQHQAQQHLLDCHSPKIECPSPPRGSPGIISANHSPNHHLTSSHIVNLGNSSPNITNKHMMDNGHMERPTVVSISS</sequence>
<dbReference type="SMART" id="SM00401">
    <property type="entry name" value="ZnF_GATA"/>
    <property type="match status" value="2"/>
</dbReference>
<evidence type="ECO:0000256" key="4">
    <source>
        <dbReference type="ARBA" id="ARBA00022771"/>
    </source>
</evidence>
<proteinExistence type="predicted"/>
<feature type="compositionally biased region" description="Low complexity" evidence="12">
    <location>
        <begin position="234"/>
        <end position="243"/>
    </location>
</feature>
<dbReference type="PROSITE" id="PS00344">
    <property type="entry name" value="GATA_ZN_FINGER_1"/>
    <property type="match status" value="2"/>
</dbReference>
<evidence type="ECO:0000256" key="2">
    <source>
        <dbReference type="ARBA" id="ARBA00022723"/>
    </source>
</evidence>
<feature type="domain" description="GATA-type" evidence="13">
    <location>
        <begin position="588"/>
        <end position="642"/>
    </location>
</feature>
<keyword evidence="8" id="KW-0010">Activator</keyword>
<feature type="compositionally biased region" description="Basic and acidic residues" evidence="12">
    <location>
        <begin position="338"/>
        <end position="353"/>
    </location>
</feature>
<feature type="compositionally biased region" description="Low complexity" evidence="12">
    <location>
        <begin position="323"/>
        <end position="337"/>
    </location>
</feature>
<evidence type="ECO:0000256" key="12">
    <source>
        <dbReference type="SAM" id="MobiDB-lite"/>
    </source>
</evidence>
<evidence type="ECO:0000256" key="6">
    <source>
        <dbReference type="ARBA" id="ARBA00023015"/>
    </source>
</evidence>
<reference evidence="15" key="1">
    <citation type="submission" date="2025-08" db="UniProtKB">
        <authorList>
            <consortium name="RefSeq"/>
        </authorList>
    </citation>
    <scope>IDENTIFICATION</scope>
    <source>
        <strain evidence="15">USDA-PBARC FA_bdor</strain>
        <tissue evidence="15">Whole organism</tissue>
    </source>
</reference>
<keyword evidence="3" id="KW-0677">Repeat</keyword>
<evidence type="ECO:0000256" key="11">
    <source>
        <dbReference type="PROSITE-ProRule" id="PRU00094"/>
    </source>
</evidence>
<feature type="region of interest" description="Disordered" evidence="12">
    <location>
        <begin position="403"/>
        <end position="429"/>
    </location>
</feature>
<evidence type="ECO:0000256" key="9">
    <source>
        <dbReference type="ARBA" id="ARBA00023163"/>
    </source>
</evidence>
<dbReference type="KEGG" id="fas:105262780"/>
<dbReference type="GO" id="GO:0005634">
    <property type="term" value="C:nucleus"/>
    <property type="evidence" value="ECO:0007669"/>
    <property type="project" value="UniProtKB-SubCell"/>
</dbReference>
<evidence type="ECO:0000256" key="1">
    <source>
        <dbReference type="ARBA" id="ARBA00004123"/>
    </source>
</evidence>
<keyword evidence="6" id="KW-0805">Transcription regulation</keyword>
<gene>
    <name evidence="15" type="primary">LOC105262780</name>
</gene>
<dbReference type="PROSITE" id="PS50114">
    <property type="entry name" value="GATA_ZN_FINGER_2"/>
    <property type="match status" value="2"/>
</dbReference>
<feature type="compositionally biased region" description="Polar residues" evidence="12">
    <location>
        <begin position="514"/>
        <end position="523"/>
    </location>
</feature>
<dbReference type="SUPFAM" id="SSF57716">
    <property type="entry name" value="Glucocorticoid receptor-like (DNA-binding domain)"/>
    <property type="match status" value="2"/>
</dbReference>
<dbReference type="FunFam" id="3.30.50.10:FF:000032">
    <property type="entry name" value="Transcription factor GATA-3"/>
    <property type="match status" value="1"/>
</dbReference>
<evidence type="ECO:0000256" key="5">
    <source>
        <dbReference type="ARBA" id="ARBA00022833"/>
    </source>
</evidence>
<dbReference type="GO" id="GO:0000122">
    <property type="term" value="P:negative regulation of transcription by RNA polymerase II"/>
    <property type="evidence" value="ECO:0007669"/>
    <property type="project" value="TreeGrafter"/>
</dbReference>
<dbReference type="Proteomes" id="UP000694866">
    <property type="component" value="Unplaced"/>
</dbReference>
<keyword evidence="4 11" id="KW-0863">Zinc-finger</keyword>
<dbReference type="CDD" id="cd00202">
    <property type="entry name" value="ZnF_GATA"/>
    <property type="match status" value="2"/>
</dbReference>
<dbReference type="PANTHER" id="PTHR10071">
    <property type="entry name" value="TRANSCRIPTION FACTOR GATA FAMILY MEMBER"/>
    <property type="match status" value="1"/>
</dbReference>
<evidence type="ECO:0000313" key="15">
    <source>
        <dbReference type="RefSeq" id="XP_011296857.1"/>
    </source>
</evidence>
<keyword evidence="5" id="KW-0862">Zinc</keyword>
<dbReference type="FunFam" id="3.30.50.10:FF:000001">
    <property type="entry name" value="GATA transcription factor (GATAd)"/>
    <property type="match status" value="1"/>
</dbReference>
<accession>A0A9R1STH8</accession>
<dbReference type="AlphaFoldDB" id="A0A9R1STH8"/>
<keyword evidence="9" id="KW-0804">Transcription</keyword>
<feature type="compositionally biased region" description="Low complexity" evidence="12">
    <location>
        <begin position="524"/>
        <end position="533"/>
    </location>
</feature>
<dbReference type="InterPro" id="IPR013088">
    <property type="entry name" value="Znf_NHR/GATA"/>
</dbReference>
<dbReference type="PRINTS" id="PR00619">
    <property type="entry name" value="GATAZNFINGER"/>
</dbReference>
<name>A0A9R1STH8_9HYME</name>
<dbReference type="GeneID" id="105262780"/>
<feature type="region of interest" description="Disordered" evidence="12">
    <location>
        <begin position="196"/>
        <end position="221"/>
    </location>
</feature>
<evidence type="ECO:0000313" key="14">
    <source>
        <dbReference type="Proteomes" id="UP000694866"/>
    </source>
</evidence>
<keyword evidence="2" id="KW-0479">Metal-binding</keyword>
<dbReference type="GO" id="GO:0000981">
    <property type="term" value="F:DNA-binding transcription factor activity, RNA polymerase II-specific"/>
    <property type="evidence" value="ECO:0007669"/>
    <property type="project" value="TreeGrafter"/>
</dbReference>
<feature type="region of interest" description="Disordered" evidence="12">
    <location>
        <begin position="234"/>
        <end position="261"/>
    </location>
</feature>
<dbReference type="GO" id="GO:0045165">
    <property type="term" value="P:cell fate commitment"/>
    <property type="evidence" value="ECO:0007669"/>
    <property type="project" value="TreeGrafter"/>
</dbReference>
<feature type="compositionally biased region" description="Basic and acidic residues" evidence="12">
    <location>
        <begin position="244"/>
        <end position="261"/>
    </location>
</feature>
<feature type="region of interest" description="Disordered" evidence="12">
    <location>
        <begin position="485"/>
        <end position="538"/>
    </location>
</feature>
<feature type="compositionally biased region" description="Polar residues" evidence="12">
    <location>
        <begin position="488"/>
        <end position="501"/>
    </location>
</feature>
<dbReference type="Pfam" id="PF00320">
    <property type="entry name" value="GATA"/>
    <property type="match status" value="2"/>
</dbReference>
<comment type="subcellular location">
    <subcellularLocation>
        <location evidence="1">Nucleus</location>
    </subcellularLocation>
</comment>
<keyword evidence="10" id="KW-0539">Nucleus</keyword>
<feature type="region of interest" description="Disordered" evidence="12">
    <location>
        <begin position="691"/>
        <end position="711"/>
    </location>
</feature>
<evidence type="ECO:0000256" key="10">
    <source>
        <dbReference type="ARBA" id="ARBA00023242"/>
    </source>
</evidence>
<evidence type="ECO:0000259" key="13">
    <source>
        <dbReference type="PROSITE" id="PS50114"/>
    </source>
</evidence>
<keyword evidence="7" id="KW-0238">DNA-binding</keyword>
<feature type="region of interest" description="Disordered" evidence="12">
    <location>
        <begin position="321"/>
        <end position="362"/>
    </location>
</feature>
<dbReference type="GO" id="GO:0045944">
    <property type="term" value="P:positive regulation of transcription by RNA polymerase II"/>
    <property type="evidence" value="ECO:0007669"/>
    <property type="project" value="TreeGrafter"/>
</dbReference>
<evidence type="ECO:0000256" key="7">
    <source>
        <dbReference type="ARBA" id="ARBA00023125"/>
    </source>
</evidence>
<dbReference type="GO" id="GO:0008270">
    <property type="term" value="F:zinc ion binding"/>
    <property type="evidence" value="ECO:0007669"/>
    <property type="project" value="UniProtKB-KW"/>
</dbReference>
<evidence type="ECO:0000256" key="3">
    <source>
        <dbReference type="ARBA" id="ARBA00022737"/>
    </source>
</evidence>
<dbReference type="OrthoDB" id="2162994at2759"/>
<evidence type="ECO:0000256" key="8">
    <source>
        <dbReference type="ARBA" id="ARBA00023159"/>
    </source>
</evidence>
<protein>
    <submittedName>
        <fullName evidence="15">Box A-binding factor isoform X1</fullName>
    </submittedName>
</protein>
<keyword evidence="14" id="KW-1185">Reference proteome</keyword>
<dbReference type="InterPro" id="IPR000679">
    <property type="entry name" value="Znf_GATA"/>
</dbReference>
<dbReference type="RefSeq" id="XP_011296857.1">
    <property type="nucleotide sequence ID" value="XM_011298555.1"/>
</dbReference>